<dbReference type="KEGG" id="mbr:MONBRDRAFT_27446"/>
<dbReference type="GO" id="GO:0098655">
    <property type="term" value="P:monoatomic cation transmembrane transport"/>
    <property type="evidence" value="ECO:0000318"/>
    <property type="project" value="GO_Central"/>
</dbReference>
<feature type="transmembrane region" description="Helical" evidence="13">
    <location>
        <begin position="985"/>
        <end position="1004"/>
    </location>
</feature>
<evidence type="ECO:0000256" key="11">
    <source>
        <dbReference type="ARBA" id="ARBA00023136"/>
    </source>
</evidence>
<dbReference type="InParanoid" id="A9V5A7"/>
<comment type="subcellular location">
    <subcellularLocation>
        <location evidence="1">Cell membrane</location>
        <topology evidence="1">Multi-pass membrane protein</topology>
    </subcellularLocation>
</comment>
<keyword evidence="9 13" id="KW-1133">Transmembrane helix</keyword>
<dbReference type="Pfam" id="PF25969">
    <property type="entry name" value="NUDT9_N"/>
    <property type="match status" value="1"/>
</dbReference>
<dbReference type="InterPro" id="IPR027359">
    <property type="entry name" value="Volt_channel_dom_sf"/>
</dbReference>
<feature type="transmembrane region" description="Helical" evidence="13">
    <location>
        <begin position="953"/>
        <end position="973"/>
    </location>
</feature>
<organism evidence="15 16">
    <name type="scientific">Monosiga brevicollis</name>
    <name type="common">Choanoflagellate</name>
    <dbReference type="NCBI Taxonomy" id="81824"/>
    <lineage>
        <taxon>Eukaryota</taxon>
        <taxon>Choanoflagellata</taxon>
        <taxon>Craspedida</taxon>
        <taxon>Salpingoecidae</taxon>
        <taxon>Monosiga</taxon>
    </lineage>
</organism>
<evidence type="ECO:0000256" key="5">
    <source>
        <dbReference type="ARBA" id="ARBA00022568"/>
    </source>
</evidence>
<dbReference type="GO" id="GO:0005261">
    <property type="term" value="F:monoatomic cation channel activity"/>
    <property type="evidence" value="ECO:0000318"/>
    <property type="project" value="GO_Central"/>
</dbReference>
<dbReference type="eggNOG" id="KOG4195">
    <property type="taxonomic scope" value="Eukaryota"/>
</dbReference>
<feature type="transmembrane region" description="Helical" evidence="13">
    <location>
        <begin position="1024"/>
        <end position="1047"/>
    </location>
</feature>
<protein>
    <recommendedName>
        <fullName evidence="14">Nudix hydrolase domain-containing protein</fullName>
    </recommendedName>
</protein>
<evidence type="ECO:0000259" key="14">
    <source>
        <dbReference type="PROSITE" id="PS51462"/>
    </source>
</evidence>
<evidence type="ECO:0000256" key="13">
    <source>
        <dbReference type="SAM" id="Phobius"/>
    </source>
</evidence>
<proteinExistence type="inferred from homology"/>
<name>A9V5A7_MONBE</name>
<dbReference type="PANTHER" id="PTHR13800">
    <property type="entry name" value="TRANSIENT RECEPTOR POTENTIAL CATION CHANNEL, SUBFAMILY M, MEMBER 6"/>
    <property type="match status" value="1"/>
</dbReference>
<dbReference type="InterPro" id="IPR050927">
    <property type="entry name" value="TRPM"/>
</dbReference>
<feature type="domain" description="Nudix hydrolase" evidence="14">
    <location>
        <begin position="1406"/>
        <end position="1556"/>
    </location>
</feature>
<keyword evidence="3" id="KW-0813">Transport</keyword>
<dbReference type="GO" id="GO:0005262">
    <property type="term" value="F:calcium channel activity"/>
    <property type="evidence" value="ECO:0007669"/>
    <property type="project" value="UniProtKB-KW"/>
</dbReference>
<evidence type="ECO:0000256" key="6">
    <source>
        <dbReference type="ARBA" id="ARBA00022673"/>
    </source>
</evidence>
<dbReference type="InterPro" id="IPR057366">
    <property type="entry name" value="TRPM-like"/>
</dbReference>
<evidence type="ECO:0000256" key="9">
    <source>
        <dbReference type="ARBA" id="ARBA00022989"/>
    </source>
</evidence>
<dbReference type="SUPFAM" id="SSF55811">
    <property type="entry name" value="Nudix"/>
    <property type="match status" value="1"/>
</dbReference>
<dbReference type="CDD" id="cd03670">
    <property type="entry name" value="NUDIX_ADPRase_Nudt9"/>
    <property type="match status" value="1"/>
</dbReference>
<reference evidence="15 16" key="1">
    <citation type="journal article" date="2008" name="Nature">
        <title>The genome of the choanoflagellate Monosiga brevicollis and the origin of metazoans.</title>
        <authorList>
            <consortium name="JGI Sequencing"/>
            <person name="King N."/>
            <person name="Westbrook M.J."/>
            <person name="Young S.L."/>
            <person name="Kuo A."/>
            <person name="Abedin M."/>
            <person name="Chapman J."/>
            <person name="Fairclough S."/>
            <person name="Hellsten U."/>
            <person name="Isogai Y."/>
            <person name="Letunic I."/>
            <person name="Marr M."/>
            <person name="Pincus D."/>
            <person name="Putnam N."/>
            <person name="Rokas A."/>
            <person name="Wright K.J."/>
            <person name="Zuzow R."/>
            <person name="Dirks W."/>
            <person name="Good M."/>
            <person name="Goodstein D."/>
            <person name="Lemons D."/>
            <person name="Li W."/>
            <person name="Lyons J.B."/>
            <person name="Morris A."/>
            <person name="Nichols S."/>
            <person name="Richter D.J."/>
            <person name="Salamov A."/>
            <person name="Bork P."/>
            <person name="Lim W.A."/>
            <person name="Manning G."/>
            <person name="Miller W.T."/>
            <person name="McGinnis W."/>
            <person name="Shapiro H."/>
            <person name="Tjian R."/>
            <person name="Grigoriev I.V."/>
            <person name="Rokhsar D."/>
        </authorList>
    </citation>
    <scope>NUCLEOTIDE SEQUENCE [LARGE SCALE GENOMIC DNA]</scope>
    <source>
        <strain evidence="16">MX1 / ATCC 50154</strain>
    </source>
</reference>
<evidence type="ECO:0000256" key="12">
    <source>
        <dbReference type="ARBA" id="ARBA00023303"/>
    </source>
</evidence>
<sequence>MARSPRASRGAVAPAPKSEASQRFKNMFFTTAVRQVGNPIEPVPMSSFFKVFRSYQKPAAEGTQGESRSTTLCPDTHYGTLQFKTHGFQKQAVPYLRLAYRTPATVQSEKTVKHAVFFSQLCSRMRLDHFGHTRPNLIISVTGGAKSFHLSPLLIEAIRTGIMRAAAATDAWVITGGTNTGVMKLVGDFMNDLNKDKFIPTIGIATWGIVHEAEKLAQALLPQPNREDRLDVEYAMNKVPEAKGSKCNLDSGHNLFLLVDDGTDSKFGGEIAFRAAFERQAHDAVVSGTPVVVIDGTGMVADLLAYAYNFTHSTLTRYSTYSVEALRQQIRGEFPDWDEQKVENTMHKLFATVVYKDKMFVYNIRDSAGENIDEVILDAISQGSHVSFKTKLLQAMSFDRIDMARRLLAEIHDNHLLESEEDIAEALNTNLMEALMNNMPHFVQLYLEYGATARNLQPTPEFKAYLMELRSDANLIKRTNLNKSVSSNPEGARAGLSRHATALTPLDSSGKAADDVQTRTTLNSVANTVRIAQNMSGPARNSNTLCGEHLLLLAMEQLYFVAGGVISGHVYRLRERSTSLNAAKPHKEPGRPFRLKFMEAILGHLAGSEVQIQRDWSLLDDGVTSPEDELALEMMAMNMLFLWAVCLNKYRLSEIFWQMGDESIANALIGSNILSKLARHRALSSPHLETERVKALHNADKLEELAVGVLSTCHRANLTRTSKILHEKLDVFGGRNIMEVAYRHEKLRFLSHPATQSLVSQAWYGDIREINPTWQLLLALFCPLLIPTVRIRRDDVNDGVLDLDFEDTKVEGYAIQGDQNALAALPSTESRPNRTNTVTSMASARTQSVKSNQSLLTYVNNYNKHVEKTGHLNAAELWIKAKAFYSSPFVKFISDCLAHLMLTLLVSYYALNTLEDYFSFYEYLILFWFVTITLAEIIEYVEINELPRYFGSIWNIIDTIMLAGYYLALVVRISNLSDFQSKTNAKLFIAFVVLILWLRFMRYYAVSKDVGPKLIMLFRMTRDVIVFVFIIAVFIFSYGVAAQSILWPQRDVDAQTFENVLYRPYFQIYGELFLEEMNAESDCVGPEPFSSCGYTYAWVLPPLLALYILVTNIVLINLLIAMFADTYQRVNEEARELWHSQNFDVYNEYHTRTVLPGPLAFFSHVWTLARMCLCCKPQDEYSSTNNEELARIRHFQEWHTDKFLADRRHRNDDTPEELMAAVRKQNTNLLDVIGEMQEKLVMMQMSLNRQGRERDLPATRPATRAQSAAPNAFRRMSLGRVRAVQYRFPPLKYPESEQLRLALNNDQVPWTTSMSNYNPPDYTAEELLKEPRPEWADGPDPRKYGFNKVEMQGDSFSTDRTSTMKVVVDSATGRPINPYGRTGLSGRGSLGRWGPNWAANCLITRWRRDVHGNLVERDGRCVLEFLAIERQSFGGWALPGGFRNDAEDRRGALERLLKHEIYQQDKLTQVEVDNLEELFDSAHTMRSVYSHDPRNTDNAWVEVSCANFHDETGELTKRLHFKENQEHVKRIQWLMAHSGLNLFASHGDLVREACQIHNAYF</sequence>
<dbReference type="InterPro" id="IPR041491">
    <property type="entry name" value="TRPM_SLOG"/>
</dbReference>
<feature type="transmembrane region" description="Helical" evidence="13">
    <location>
        <begin position="1104"/>
        <end position="1124"/>
    </location>
</feature>
<keyword evidence="11 13" id="KW-0472">Membrane</keyword>
<dbReference type="InterPro" id="IPR000086">
    <property type="entry name" value="NUDIX_hydrolase_dom"/>
</dbReference>
<accession>A9V5A7</accession>
<dbReference type="GO" id="GO:0030001">
    <property type="term" value="P:metal ion transport"/>
    <property type="evidence" value="ECO:0000318"/>
    <property type="project" value="GO_Central"/>
</dbReference>
<evidence type="ECO:0000313" key="16">
    <source>
        <dbReference type="Proteomes" id="UP000001357"/>
    </source>
</evidence>
<evidence type="ECO:0000313" key="15">
    <source>
        <dbReference type="EMBL" id="EDQ87245.1"/>
    </source>
</evidence>
<dbReference type="GO" id="GO:0005886">
    <property type="term" value="C:plasma membrane"/>
    <property type="evidence" value="ECO:0000318"/>
    <property type="project" value="GO_Central"/>
</dbReference>
<gene>
    <name evidence="15" type="ORF">MONBRDRAFT_27446</name>
</gene>
<dbReference type="Pfam" id="PF00520">
    <property type="entry name" value="Ion_trans"/>
    <property type="match status" value="1"/>
</dbReference>
<keyword evidence="16" id="KW-1185">Reference proteome</keyword>
<evidence type="ECO:0000256" key="2">
    <source>
        <dbReference type="ARBA" id="ARBA00009501"/>
    </source>
</evidence>
<dbReference type="Gene3D" id="1.20.120.350">
    <property type="entry name" value="Voltage-gated potassium channels. Chain C"/>
    <property type="match status" value="1"/>
</dbReference>
<keyword evidence="8" id="KW-0106">Calcium</keyword>
<dbReference type="OMA" id="EFLIYEP"/>
<evidence type="ECO:0000256" key="1">
    <source>
        <dbReference type="ARBA" id="ARBA00004651"/>
    </source>
</evidence>
<keyword evidence="12" id="KW-0407">Ion channel</keyword>
<dbReference type="RefSeq" id="XP_001747858.1">
    <property type="nucleotide sequence ID" value="XM_001747806.1"/>
</dbReference>
<feature type="transmembrane region" description="Helical" evidence="13">
    <location>
        <begin position="923"/>
        <end position="941"/>
    </location>
</feature>
<dbReference type="FunCoup" id="A9V5A7">
    <property type="interactions" value="182"/>
</dbReference>
<dbReference type="Gene3D" id="3.90.79.10">
    <property type="entry name" value="Nucleoside Triphosphate Pyrophosphohydrolase"/>
    <property type="match status" value="1"/>
</dbReference>
<comment type="similarity">
    <text evidence="2">Belongs to the transient receptor (TC 1.A.4) family. LTrpC subfamily. TRPM2 sub-subfamily.</text>
</comment>
<keyword evidence="10" id="KW-0406">Ion transport</keyword>
<dbReference type="InterPro" id="IPR015797">
    <property type="entry name" value="NUDIX_hydrolase-like_dom_sf"/>
</dbReference>
<dbReference type="Pfam" id="PF18139">
    <property type="entry name" value="LSDAT_euk"/>
    <property type="match status" value="1"/>
</dbReference>
<evidence type="ECO:0000256" key="10">
    <source>
        <dbReference type="ARBA" id="ARBA00023065"/>
    </source>
</evidence>
<dbReference type="Proteomes" id="UP000001357">
    <property type="component" value="Unassembled WGS sequence"/>
</dbReference>
<evidence type="ECO:0000256" key="7">
    <source>
        <dbReference type="ARBA" id="ARBA00022692"/>
    </source>
</evidence>
<evidence type="ECO:0000256" key="3">
    <source>
        <dbReference type="ARBA" id="ARBA00022448"/>
    </source>
</evidence>
<evidence type="ECO:0000256" key="4">
    <source>
        <dbReference type="ARBA" id="ARBA00022475"/>
    </source>
</evidence>
<dbReference type="GeneID" id="5893186"/>
<dbReference type="PANTHER" id="PTHR13800:SF1">
    <property type="entry name" value="TRANSIENT RECEPTOR POTENTIAL CATION CHANNEL TRPM"/>
    <property type="match status" value="1"/>
</dbReference>
<dbReference type="Pfam" id="PF25508">
    <property type="entry name" value="TRPM2"/>
    <property type="match status" value="1"/>
</dbReference>
<keyword evidence="7 13" id="KW-0812">Transmembrane</keyword>
<dbReference type="STRING" id="81824.A9V5A7"/>
<dbReference type="PROSITE" id="PS51462">
    <property type="entry name" value="NUDIX"/>
    <property type="match status" value="1"/>
</dbReference>
<dbReference type="InterPro" id="IPR005821">
    <property type="entry name" value="Ion_trans_dom"/>
</dbReference>
<evidence type="ECO:0000256" key="8">
    <source>
        <dbReference type="ARBA" id="ARBA00022837"/>
    </source>
</evidence>
<keyword evidence="4" id="KW-1003">Cell membrane</keyword>
<dbReference type="eggNOG" id="KOG3614">
    <property type="taxonomic scope" value="Eukaryota"/>
</dbReference>
<keyword evidence="6" id="KW-0107">Calcium channel</keyword>
<dbReference type="EMBL" id="CH991560">
    <property type="protein sequence ID" value="EDQ87245.1"/>
    <property type="molecule type" value="Genomic_DNA"/>
</dbReference>
<keyword evidence="5" id="KW-0109">Calcium transport</keyword>